<name>A0A7W9SLC5_ARMRO</name>
<gene>
    <name evidence="2" type="ORF">HNQ39_000518</name>
</gene>
<dbReference type="SUPFAM" id="SSF55961">
    <property type="entry name" value="Bet v1-like"/>
    <property type="match status" value="1"/>
</dbReference>
<reference evidence="2 3" key="1">
    <citation type="submission" date="2020-08" db="EMBL/GenBank/DDBJ databases">
        <title>Genomic Encyclopedia of Type Strains, Phase IV (KMG-IV): sequencing the most valuable type-strain genomes for metagenomic binning, comparative biology and taxonomic classification.</title>
        <authorList>
            <person name="Goeker M."/>
        </authorList>
    </citation>
    <scope>NUCLEOTIDE SEQUENCE [LARGE SCALE GENOMIC DNA]</scope>
    <source>
        <strain evidence="2 3">DSM 23562</strain>
    </source>
</reference>
<dbReference type="AlphaFoldDB" id="A0A7W9SLC5"/>
<feature type="domain" description="Coenzyme Q-binding protein COQ10 START" evidence="1">
    <location>
        <begin position="20"/>
        <end position="138"/>
    </location>
</feature>
<organism evidence="2 3">
    <name type="scientific">Armatimonas rosea</name>
    <dbReference type="NCBI Taxonomy" id="685828"/>
    <lineage>
        <taxon>Bacteria</taxon>
        <taxon>Bacillati</taxon>
        <taxon>Armatimonadota</taxon>
        <taxon>Armatimonadia</taxon>
        <taxon>Armatimonadales</taxon>
        <taxon>Armatimonadaceae</taxon>
        <taxon>Armatimonas</taxon>
    </lineage>
</organism>
<protein>
    <submittedName>
        <fullName evidence="2">Ribosome-associated toxin RatA of RatAB toxin-antitoxin module</fullName>
    </submittedName>
</protein>
<proteinExistence type="predicted"/>
<dbReference type="InterPro" id="IPR023393">
    <property type="entry name" value="START-like_dom_sf"/>
</dbReference>
<dbReference type="Pfam" id="PF03364">
    <property type="entry name" value="Polyketide_cyc"/>
    <property type="match status" value="1"/>
</dbReference>
<comment type="caution">
    <text evidence="2">The sequence shown here is derived from an EMBL/GenBank/DDBJ whole genome shotgun (WGS) entry which is preliminary data.</text>
</comment>
<dbReference type="EMBL" id="JACHGW010000001">
    <property type="protein sequence ID" value="MBB6048756.1"/>
    <property type="molecule type" value="Genomic_DNA"/>
</dbReference>
<dbReference type="RefSeq" id="WP_184192390.1">
    <property type="nucleotide sequence ID" value="NZ_JACHGW010000001.1"/>
</dbReference>
<sequence length="151" mass="17341">MPRIESHILIKTYRDAVIEVARDNEAFPEFMDDVESVTVLTRSEDGKTVTSEWVGIVPKLKKRITWAEEDVWDLERGMLNFKQVSGDFDEFHGTWTFTEIEPGLTKFDSVLVYRLEIPLVGALINAIIHKTMQNNVEATQQAIKKRCEGRA</sequence>
<dbReference type="Proteomes" id="UP000520814">
    <property type="component" value="Unassembled WGS sequence"/>
</dbReference>
<evidence type="ECO:0000259" key="1">
    <source>
        <dbReference type="Pfam" id="PF03364"/>
    </source>
</evidence>
<evidence type="ECO:0000313" key="2">
    <source>
        <dbReference type="EMBL" id="MBB6048756.1"/>
    </source>
</evidence>
<evidence type="ECO:0000313" key="3">
    <source>
        <dbReference type="Proteomes" id="UP000520814"/>
    </source>
</evidence>
<keyword evidence="3" id="KW-1185">Reference proteome</keyword>
<dbReference type="Gene3D" id="3.30.530.20">
    <property type="match status" value="1"/>
</dbReference>
<dbReference type="InterPro" id="IPR005031">
    <property type="entry name" value="COQ10_START"/>
</dbReference>
<accession>A0A7W9SLC5</accession>